<dbReference type="GO" id="GO:0004497">
    <property type="term" value="F:monooxygenase activity"/>
    <property type="evidence" value="ECO:0007669"/>
    <property type="project" value="UniProtKB-KW"/>
</dbReference>
<comment type="cofactor">
    <cofactor evidence="1">
        <name>FMN</name>
        <dbReference type="ChEBI" id="CHEBI:58210"/>
    </cofactor>
</comment>
<evidence type="ECO:0000256" key="10">
    <source>
        <dbReference type="SAM" id="MobiDB-lite"/>
    </source>
</evidence>
<evidence type="ECO:0000256" key="9">
    <source>
        <dbReference type="ARBA" id="ARBA00049401"/>
    </source>
</evidence>
<comment type="caution">
    <text evidence="11">The sequence shown here is derived from an EMBL/GenBank/DDBJ whole genome shotgun (WGS) entry which is preliminary data.</text>
</comment>
<evidence type="ECO:0000256" key="7">
    <source>
        <dbReference type="ARBA" id="ARBA00023033"/>
    </source>
</evidence>
<keyword evidence="3" id="KW-0216">Detoxification</keyword>
<keyword evidence="5" id="KW-0288">FMN</keyword>
<protein>
    <recommendedName>
        <fullName evidence="8">Propionate 3-nitronate monooxygenase</fullName>
    </recommendedName>
</protein>
<evidence type="ECO:0000256" key="8">
    <source>
        <dbReference type="ARBA" id="ARBA00031155"/>
    </source>
</evidence>
<feature type="region of interest" description="Disordered" evidence="10">
    <location>
        <begin position="395"/>
        <end position="416"/>
    </location>
</feature>
<keyword evidence="7 11" id="KW-0503">Monooxygenase</keyword>
<evidence type="ECO:0000256" key="1">
    <source>
        <dbReference type="ARBA" id="ARBA00001917"/>
    </source>
</evidence>
<dbReference type="SUPFAM" id="SSF51412">
    <property type="entry name" value="Inosine monophosphate dehydrogenase (IMPDH)"/>
    <property type="match status" value="1"/>
</dbReference>
<name>A0ABX1TKZ4_9GAMM</name>
<dbReference type="InterPro" id="IPR013785">
    <property type="entry name" value="Aldolase_TIM"/>
</dbReference>
<keyword evidence="4" id="KW-0285">Flavoprotein</keyword>
<evidence type="ECO:0000256" key="6">
    <source>
        <dbReference type="ARBA" id="ARBA00023002"/>
    </source>
</evidence>
<dbReference type="PANTHER" id="PTHR42747:SF3">
    <property type="entry name" value="NITRONATE MONOOXYGENASE-RELATED"/>
    <property type="match status" value="1"/>
</dbReference>
<sequence length="416" mass="43102">MNWSHTALTERLDLRYPIIQAPLAGGPGTPQLAAAISNAGGLGSLAGGYPQPEALRQAIAEMRALTDRPFAVNLALGGAAPGDPARLARARELLAPYRAELGLPPESPMPPEPPAFEELLDVVMEERVAAVSFIFGAPDTVYLDLLRDAGIVTFGTATHLLEAIVLEESGVDFIVAQGAEAGGHRGTFIGHPEQGLVGILTLVPLLAKHIRVPIVAGGGIMDGRGIAAARILGAAGIQMGTAFLACPESGASPAYKALLSEGSEIATTLSRVFTGRVGRVLRNRLVNELHSHEADLPGFPLQLFLTEKLRQVAAERDLTDFMALWAGQGCHLSESRPAAELIAAWAEQAATLLGGRRGAAGVGGGGTRRPGSAGGRESPRSGLLHLAALVSPSNRRSLVQSNAGPGSVFRPGAMSA</sequence>
<evidence type="ECO:0000313" key="12">
    <source>
        <dbReference type="Proteomes" id="UP000760480"/>
    </source>
</evidence>
<dbReference type="Proteomes" id="UP000760480">
    <property type="component" value="Unassembled WGS sequence"/>
</dbReference>
<dbReference type="InterPro" id="IPR004136">
    <property type="entry name" value="NMO"/>
</dbReference>
<comment type="similarity">
    <text evidence="2">Belongs to the nitronate monooxygenase family. NMO class I subfamily.</text>
</comment>
<evidence type="ECO:0000256" key="3">
    <source>
        <dbReference type="ARBA" id="ARBA00022575"/>
    </source>
</evidence>
<keyword evidence="12" id="KW-1185">Reference proteome</keyword>
<dbReference type="PANTHER" id="PTHR42747">
    <property type="entry name" value="NITRONATE MONOOXYGENASE-RELATED"/>
    <property type="match status" value="1"/>
</dbReference>
<feature type="compositionally biased region" description="Polar residues" evidence="10">
    <location>
        <begin position="395"/>
        <end position="404"/>
    </location>
</feature>
<keyword evidence="6" id="KW-0560">Oxidoreductase</keyword>
<proteinExistence type="inferred from homology"/>
<comment type="catalytic activity">
    <reaction evidence="9">
        <text>3 propionate 3-nitronate + 3 O2 + H2O = 3 3-oxopropanoate + 2 nitrate + nitrite + H2O2 + 3 H(+)</text>
        <dbReference type="Rhea" id="RHEA:57332"/>
        <dbReference type="ChEBI" id="CHEBI:15377"/>
        <dbReference type="ChEBI" id="CHEBI:15378"/>
        <dbReference type="ChEBI" id="CHEBI:15379"/>
        <dbReference type="ChEBI" id="CHEBI:16240"/>
        <dbReference type="ChEBI" id="CHEBI:16301"/>
        <dbReference type="ChEBI" id="CHEBI:17632"/>
        <dbReference type="ChEBI" id="CHEBI:33190"/>
        <dbReference type="ChEBI" id="CHEBI:136067"/>
    </reaction>
</comment>
<accession>A0ABX1TKZ4</accession>
<dbReference type="EMBL" id="SPMZ01000037">
    <property type="protein sequence ID" value="NMQ20066.1"/>
    <property type="molecule type" value="Genomic_DNA"/>
</dbReference>
<reference evidence="11 12" key="1">
    <citation type="submission" date="2019-03" db="EMBL/GenBank/DDBJ databases">
        <title>Metabolic reconstructions from genomes of highly enriched 'Candidatus Accumulibacter' and 'Candidatus Competibacter' bioreactor populations.</title>
        <authorList>
            <person name="Annavajhala M.K."/>
            <person name="Welles L."/>
            <person name="Abbas B."/>
            <person name="Sorokin D."/>
            <person name="Park H."/>
            <person name="Van Loosdrecht M."/>
            <person name="Chandran K."/>
        </authorList>
    </citation>
    <scope>NUCLEOTIDE SEQUENCE [LARGE SCALE GENOMIC DNA]</scope>
    <source>
        <strain evidence="11 12">SBR_G</strain>
    </source>
</reference>
<organism evidence="11 12">
    <name type="scientific">Candidatus Competibacter phosphatis</name>
    <dbReference type="NCBI Taxonomy" id="221280"/>
    <lineage>
        <taxon>Bacteria</taxon>
        <taxon>Pseudomonadati</taxon>
        <taxon>Pseudomonadota</taxon>
        <taxon>Gammaproteobacteria</taxon>
        <taxon>Candidatus Competibacteraceae</taxon>
        <taxon>Candidatus Competibacter</taxon>
    </lineage>
</organism>
<dbReference type="CDD" id="cd04730">
    <property type="entry name" value="NPD_like"/>
    <property type="match status" value="1"/>
</dbReference>
<evidence type="ECO:0000256" key="5">
    <source>
        <dbReference type="ARBA" id="ARBA00022643"/>
    </source>
</evidence>
<feature type="compositionally biased region" description="Gly residues" evidence="10">
    <location>
        <begin position="356"/>
        <end position="374"/>
    </location>
</feature>
<dbReference type="Pfam" id="PF03060">
    <property type="entry name" value="NMO"/>
    <property type="match status" value="1"/>
</dbReference>
<dbReference type="RefSeq" id="WP_169249326.1">
    <property type="nucleotide sequence ID" value="NZ_SPMZ01000037.1"/>
</dbReference>
<evidence type="ECO:0000256" key="2">
    <source>
        <dbReference type="ARBA" id="ARBA00009881"/>
    </source>
</evidence>
<evidence type="ECO:0000256" key="4">
    <source>
        <dbReference type="ARBA" id="ARBA00022630"/>
    </source>
</evidence>
<dbReference type="Gene3D" id="3.20.20.70">
    <property type="entry name" value="Aldolase class I"/>
    <property type="match status" value="1"/>
</dbReference>
<feature type="region of interest" description="Disordered" evidence="10">
    <location>
        <begin position="356"/>
        <end position="379"/>
    </location>
</feature>
<evidence type="ECO:0000313" key="11">
    <source>
        <dbReference type="EMBL" id="NMQ20066.1"/>
    </source>
</evidence>
<gene>
    <name evidence="11" type="ORF">E4P82_13190</name>
</gene>